<evidence type="ECO:0000313" key="2">
    <source>
        <dbReference type="Proteomes" id="UP000179076"/>
    </source>
</evidence>
<dbReference type="Proteomes" id="UP000179076">
    <property type="component" value="Unassembled WGS sequence"/>
</dbReference>
<sequence length="213" mass="23579">MEDALQTKITNLIAEGREIARAFDRDVRQKNWHPFIAADYDVVLRQLLPLRRPGASFLECGCATGVITIMADLLGFDACGIEIDADLVATARRLADKYESSARFALGSFLPTGYEYRDSNGDGRLGTLTQGDSGFPQLARSLGDFDIVFAYPWEGEAATLQDLMKRHGRRDARLLLYGAPDGASRRATPGMKDRKDLATELRELPIARVARKI</sequence>
<dbReference type="Gene3D" id="3.40.50.150">
    <property type="entry name" value="Vaccinia Virus protein VP39"/>
    <property type="match status" value="1"/>
</dbReference>
<reference evidence="1 2" key="1">
    <citation type="journal article" date="2016" name="Nat. Commun.">
        <title>Thousands of microbial genomes shed light on interconnected biogeochemical processes in an aquifer system.</title>
        <authorList>
            <person name="Anantharaman K."/>
            <person name="Brown C.T."/>
            <person name="Hug L.A."/>
            <person name="Sharon I."/>
            <person name="Castelle C.J."/>
            <person name="Probst A.J."/>
            <person name="Thomas B.C."/>
            <person name="Singh A."/>
            <person name="Wilkins M.J."/>
            <person name="Karaoz U."/>
            <person name="Brodie E.L."/>
            <person name="Williams K.H."/>
            <person name="Hubbard S.S."/>
            <person name="Banfield J.F."/>
        </authorList>
    </citation>
    <scope>NUCLEOTIDE SEQUENCE [LARGE SCALE GENOMIC DNA]</scope>
</reference>
<dbReference type="EMBL" id="MFSP01000013">
    <property type="protein sequence ID" value="OGI69839.1"/>
    <property type="molecule type" value="Genomic_DNA"/>
</dbReference>
<dbReference type="InterPro" id="IPR029063">
    <property type="entry name" value="SAM-dependent_MTases_sf"/>
</dbReference>
<organism evidence="1 2">
    <name type="scientific">Candidatus Muproteobacteria bacterium RBG_16_60_9</name>
    <dbReference type="NCBI Taxonomy" id="1817755"/>
    <lineage>
        <taxon>Bacteria</taxon>
        <taxon>Pseudomonadati</taxon>
        <taxon>Pseudomonadota</taxon>
        <taxon>Candidatus Muproteobacteria</taxon>
    </lineage>
</organism>
<gene>
    <name evidence="1" type="ORF">A2W18_00090</name>
</gene>
<accession>A0A1F6VJT5</accession>
<name>A0A1F6VJT5_9PROT</name>
<evidence type="ECO:0008006" key="3">
    <source>
        <dbReference type="Google" id="ProtNLM"/>
    </source>
</evidence>
<evidence type="ECO:0000313" key="1">
    <source>
        <dbReference type="EMBL" id="OGI69839.1"/>
    </source>
</evidence>
<protein>
    <recommendedName>
        <fullName evidence="3">Methyltransferase domain-containing protein</fullName>
    </recommendedName>
</protein>
<dbReference type="AlphaFoldDB" id="A0A1F6VJT5"/>
<comment type="caution">
    <text evidence="1">The sequence shown here is derived from an EMBL/GenBank/DDBJ whole genome shotgun (WGS) entry which is preliminary data.</text>
</comment>
<proteinExistence type="predicted"/>
<dbReference type="SUPFAM" id="SSF53335">
    <property type="entry name" value="S-adenosyl-L-methionine-dependent methyltransferases"/>
    <property type="match status" value="1"/>
</dbReference>